<dbReference type="AlphaFoldDB" id="A0AB34HLD4"/>
<feature type="compositionally biased region" description="Basic and acidic residues" evidence="1">
    <location>
        <begin position="77"/>
        <end position="89"/>
    </location>
</feature>
<name>A0AB34HLD4_ESCRO</name>
<comment type="caution">
    <text evidence="2">The sequence shown here is derived from an EMBL/GenBank/DDBJ whole genome shotgun (WGS) entry which is preliminary data.</text>
</comment>
<feature type="region of interest" description="Disordered" evidence="1">
    <location>
        <begin position="71"/>
        <end position="95"/>
    </location>
</feature>
<protein>
    <submittedName>
        <fullName evidence="2">Uncharacterized protein</fullName>
    </submittedName>
</protein>
<dbReference type="EMBL" id="JAIQCJ010001111">
    <property type="protein sequence ID" value="KAJ8792372.1"/>
    <property type="molecule type" value="Genomic_DNA"/>
</dbReference>
<keyword evidence="3" id="KW-1185">Reference proteome</keyword>
<gene>
    <name evidence="2" type="ORF">J1605_019928</name>
</gene>
<accession>A0AB34HLD4</accession>
<evidence type="ECO:0000313" key="3">
    <source>
        <dbReference type="Proteomes" id="UP001159641"/>
    </source>
</evidence>
<reference evidence="2 3" key="1">
    <citation type="submission" date="2022-11" db="EMBL/GenBank/DDBJ databases">
        <title>Whole genome sequence of Eschrichtius robustus ER-17-0199.</title>
        <authorList>
            <person name="Bruniche-Olsen A."/>
            <person name="Black A.N."/>
            <person name="Fields C.J."/>
            <person name="Walden K."/>
            <person name="Dewoody J.A."/>
        </authorList>
    </citation>
    <scope>NUCLEOTIDE SEQUENCE [LARGE SCALE GENOMIC DNA]</scope>
    <source>
        <strain evidence="2">ER-17-0199</strain>
        <tissue evidence="2">Blubber</tissue>
    </source>
</reference>
<dbReference type="Proteomes" id="UP001159641">
    <property type="component" value="Unassembled WGS sequence"/>
</dbReference>
<evidence type="ECO:0000256" key="1">
    <source>
        <dbReference type="SAM" id="MobiDB-lite"/>
    </source>
</evidence>
<proteinExistence type="predicted"/>
<sequence>MYTNHSYDTNGLLLLFFIKENKLNTLKDRYSTEFYTNQRNFQPFHRRNSTRRLHSLVHPVCVHILEMPGDLQVSPPELKRPRLSEHREGPQGLDP</sequence>
<organism evidence="2 3">
    <name type="scientific">Eschrichtius robustus</name>
    <name type="common">California gray whale</name>
    <name type="synonym">Eschrichtius gibbosus</name>
    <dbReference type="NCBI Taxonomy" id="9764"/>
    <lineage>
        <taxon>Eukaryota</taxon>
        <taxon>Metazoa</taxon>
        <taxon>Chordata</taxon>
        <taxon>Craniata</taxon>
        <taxon>Vertebrata</taxon>
        <taxon>Euteleostomi</taxon>
        <taxon>Mammalia</taxon>
        <taxon>Eutheria</taxon>
        <taxon>Laurasiatheria</taxon>
        <taxon>Artiodactyla</taxon>
        <taxon>Whippomorpha</taxon>
        <taxon>Cetacea</taxon>
        <taxon>Mysticeti</taxon>
        <taxon>Eschrichtiidae</taxon>
        <taxon>Eschrichtius</taxon>
    </lineage>
</organism>
<evidence type="ECO:0000313" key="2">
    <source>
        <dbReference type="EMBL" id="KAJ8792372.1"/>
    </source>
</evidence>